<dbReference type="EMBL" id="AZBU02000002">
    <property type="protein sequence ID" value="TKR96380.1"/>
    <property type="molecule type" value="Genomic_DNA"/>
</dbReference>
<dbReference type="Pfam" id="PF07690">
    <property type="entry name" value="MFS_1"/>
    <property type="match status" value="1"/>
</dbReference>
<name>A0A4U5PIJ7_STECR</name>
<dbReference type="GO" id="GO:0022857">
    <property type="term" value="F:transmembrane transporter activity"/>
    <property type="evidence" value="ECO:0007669"/>
    <property type="project" value="InterPro"/>
</dbReference>
<proteinExistence type="predicted"/>
<evidence type="ECO:0000313" key="7">
    <source>
        <dbReference type="Proteomes" id="UP000298663"/>
    </source>
</evidence>
<evidence type="ECO:0000256" key="2">
    <source>
        <dbReference type="ARBA" id="ARBA00022692"/>
    </source>
</evidence>
<feature type="transmembrane region" description="Helical" evidence="5">
    <location>
        <begin position="463"/>
        <end position="482"/>
    </location>
</feature>
<reference evidence="6 7" key="1">
    <citation type="journal article" date="2015" name="Genome Biol.">
        <title>Comparative genomics of Steinernema reveals deeply conserved gene regulatory networks.</title>
        <authorList>
            <person name="Dillman A.R."/>
            <person name="Macchietto M."/>
            <person name="Porter C.F."/>
            <person name="Rogers A."/>
            <person name="Williams B."/>
            <person name="Antoshechkin I."/>
            <person name="Lee M.M."/>
            <person name="Goodwin Z."/>
            <person name="Lu X."/>
            <person name="Lewis E.E."/>
            <person name="Goodrich-Blair H."/>
            <person name="Stock S.P."/>
            <person name="Adams B.J."/>
            <person name="Sternberg P.W."/>
            <person name="Mortazavi A."/>
        </authorList>
    </citation>
    <scope>NUCLEOTIDE SEQUENCE [LARGE SCALE GENOMIC DNA]</scope>
    <source>
        <strain evidence="6 7">ALL</strain>
    </source>
</reference>
<protein>
    <recommendedName>
        <fullName evidence="8">Major facilitator superfamily (MFS) profile domain-containing protein</fullName>
    </recommendedName>
</protein>
<reference evidence="6 7" key="2">
    <citation type="journal article" date="2019" name="G3 (Bethesda)">
        <title>Hybrid Assembly of the Genome of the Entomopathogenic Nematode Steinernema carpocapsae Identifies the X-Chromosome.</title>
        <authorList>
            <person name="Serra L."/>
            <person name="Macchietto M."/>
            <person name="Macias-Munoz A."/>
            <person name="McGill C.J."/>
            <person name="Rodriguez I.M."/>
            <person name="Rodriguez B."/>
            <person name="Murad R."/>
            <person name="Mortazavi A."/>
        </authorList>
    </citation>
    <scope>NUCLEOTIDE SEQUENCE [LARGE SCALE GENOMIC DNA]</scope>
    <source>
        <strain evidence="6 7">ALL</strain>
    </source>
</reference>
<evidence type="ECO:0000256" key="3">
    <source>
        <dbReference type="ARBA" id="ARBA00022989"/>
    </source>
</evidence>
<dbReference type="PANTHER" id="PTHR23507:SF11">
    <property type="entry name" value="SOLUTE CARRIER FAMILY RELATED"/>
    <property type="match status" value="1"/>
</dbReference>
<evidence type="ECO:0000256" key="4">
    <source>
        <dbReference type="ARBA" id="ARBA00023136"/>
    </source>
</evidence>
<evidence type="ECO:0008006" key="8">
    <source>
        <dbReference type="Google" id="ProtNLM"/>
    </source>
</evidence>
<organism evidence="6 7">
    <name type="scientific">Steinernema carpocapsae</name>
    <name type="common">Entomopathogenic nematode</name>
    <dbReference type="NCBI Taxonomy" id="34508"/>
    <lineage>
        <taxon>Eukaryota</taxon>
        <taxon>Metazoa</taxon>
        <taxon>Ecdysozoa</taxon>
        <taxon>Nematoda</taxon>
        <taxon>Chromadorea</taxon>
        <taxon>Rhabditida</taxon>
        <taxon>Tylenchina</taxon>
        <taxon>Panagrolaimomorpha</taxon>
        <taxon>Strongyloidoidea</taxon>
        <taxon>Steinernematidae</taxon>
        <taxon>Steinernema</taxon>
    </lineage>
</organism>
<gene>
    <name evidence="6" type="ORF">L596_010404</name>
</gene>
<dbReference type="Proteomes" id="UP000298663">
    <property type="component" value="Unassembled WGS sequence"/>
</dbReference>
<dbReference type="PANTHER" id="PTHR23507">
    <property type="entry name" value="ZGC:174356"/>
    <property type="match status" value="1"/>
</dbReference>
<comment type="caution">
    <text evidence="6">The sequence shown here is derived from an EMBL/GenBank/DDBJ whole genome shotgun (WGS) entry which is preliminary data.</text>
</comment>
<keyword evidence="4 5" id="KW-0472">Membrane</keyword>
<accession>A0A4U5PIJ7</accession>
<feature type="transmembrane region" description="Helical" evidence="5">
    <location>
        <begin position="340"/>
        <end position="362"/>
    </location>
</feature>
<keyword evidence="7" id="KW-1185">Reference proteome</keyword>
<dbReference type="Gene3D" id="1.20.1250.20">
    <property type="entry name" value="MFS general substrate transporter like domains"/>
    <property type="match status" value="1"/>
</dbReference>
<feature type="transmembrane region" description="Helical" evidence="5">
    <location>
        <begin position="374"/>
        <end position="398"/>
    </location>
</feature>
<evidence type="ECO:0000256" key="5">
    <source>
        <dbReference type="SAM" id="Phobius"/>
    </source>
</evidence>
<feature type="transmembrane region" description="Helical" evidence="5">
    <location>
        <begin position="105"/>
        <end position="123"/>
    </location>
</feature>
<sequence>MITTHSAKIDSVPLSCVVEKCRLKPRAVFEHLGAMSERSSFMWNLSSSLCRFAMWLGQFLSFRAVVKPHMTEMKMRRTYEHPSDMSEKEIKKFYNKKMVMWDQNYDYVNMPIACIVGIFYGAYSDQRGRKIPLLIGLASNLVDNSIKMLMWSETTDIALEWSYLAAVVSGMMGDFLLFMSCVNAYLADMFSNKKQLSIRMIIVSVIFSLGALVGSLCTKFVIDGLNHMAVMYFVQGGIILAFTFSFFVLKRKKPSLLDNEADDSTQDSEKLSILQIFKNGLLSVYESVKIFCKPREGHRKMFLWICLWANFLDQFVFGEEKGLIGTYTRLPPFDWDTDSYAIYKTIRPIAQIVGMFFGLLVLKKLFRLRDTTQIILAITSMGLCAIVIGLAQSSWLIYASLAPGSLHGLLNPLTYTFMTCLIQIDEIGKAFAISSIAGKLAGLAQTAILQNIYRATVDWYQGFVWLLMGGVSGVAALMYLYVHIVAKREKIGPEDHRTEDAEEVSFEEYVNESIEPECN</sequence>
<evidence type="ECO:0000313" key="6">
    <source>
        <dbReference type="EMBL" id="TKR96380.1"/>
    </source>
</evidence>
<evidence type="ECO:0000256" key="1">
    <source>
        <dbReference type="ARBA" id="ARBA00004141"/>
    </source>
</evidence>
<dbReference type="OrthoDB" id="3026777at2759"/>
<keyword evidence="3 5" id="KW-1133">Transmembrane helix</keyword>
<dbReference type="InterPro" id="IPR036259">
    <property type="entry name" value="MFS_trans_sf"/>
</dbReference>
<feature type="transmembrane region" description="Helical" evidence="5">
    <location>
        <begin position="161"/>
        <end position="186"/>
    </location>
</feature>
<dbReference type="AlphaFoldDB" id="A0A4U5PIJ7"/>
<dbReference type="GO" id="GO:0016020">
    <property type="term" value="C:membrane"/>
    <property type="evidence" value="ECO:0007669"/>
    <property type="project" value="UniProtKB-SubCell"/>
</dbReference>
<dbReference type="SUPFAM" id="SSF103473">
    <property type="entry name" value="MFS general substrate transporter"/>
    <property type="match status" value="1"/>
</dbReference>
<dbReference type="InterPro" id="IPR011701">
    <property type="entry name" value="MFS"/>
</dbReference>
<feature type="transmembrane region" description="Helical" evidence="5">
    <location>
        <begin position="301"/>
        <end position="317"/>
    </location>
</feature>
<feature type="transmembrane region" description="Helical" evidence="5">
    <location>
        <begin position="198"/>
        <end position="222"/>
    </location>
</feature>
<feature type="transmembrane region" description="Helical" evidence="5">
    <location>
        <begin position="228"/>
        <end position="249"/>
    </location>
</feature>
<keyword evidence="2 5" id="KW-0812">Transmembrane</keyword>
<comment type="subcellular location">
    <subcellularLocation>
        <location evidence="1">Membrane</location>
        <topology evidence="1">Multi-pass membrane protein</topology>
    </subcellularLocation>
</comment>